<organism evidence="4 5">
    <name type="scientific">Agathobacter rectalis (strain ATCC 33656 / DSM 3377 / JCM 17463 / KCTC 5835 / VPI 0990)</name>
    <name type="common">Eubacterium rectale</name>
    <dbReference type="NCBI Taxonomy" id="515619"/>
    <lineage>
        <taxon>Bacteria</taxon>
        <taxon>Bacillati</taxon>
        <taxon>Bacillota</taxon>
        <taxon>Clostridia</taxon>
        <taxon>Lachnospirales</taxon>
        <taxon>Lachnospiraceae</taxon>
        <taxon>Agathobacter</taxon>
    </lineage>
</organism>
<protein>
    <recommendedName>
        <fullName evidence="3">HTH tetR-type domain-containing protein</fullName>
    </recommendedName>
</protein>
<proteinExistence type="predicted"/>
<dbReference type="EMBL" id="CP001107">
    <property type="protein sequence ID" value="ACR74786.1"/>
    <property type="molecule type" value="Genomic_DNA"/>
</dbReference>
<evidence type="ECO:0000256" key="1">
    <source>
        <dbReference type="ARBA" id="ARBA00023125"/>
    </source>
</evidence>
<dbReference type="STRING" id="515619.EUBREC_1024"/>
<dbReference type="RefSeq" id="WP_012741887.1">
    <property type="nucleotide sequence ID" value="NC_012781.1"/>
</dbReference>
<dbReference type="Gene3D" id="1.10.357.10">
    <property type="entry name" value="Tetracycline Repressor, domain 2"/>
    <property type="match status" value="1"/>
</dbReference>
<dbReference type="PANTHER" id="PTHR43479:SF11">
    <property type="entry name" value="ACREF_ENVCD OPERON REPRESSOR-RELATED"/>
    <property type="match status" value="1"/>
</dbReference>
<dbReference type="InterPro" id="IPR009057">
    <property type="entry name" value="Homeodomain-like_sf"/>
</dbReference>
<feature type="DNA-binding region" description="H-T-H motif" evidence="2">
    <location>
        <begin position="32"/>
        <end position="51"/>
    </location>
</feature>
<gene>
    <name evidence="4" type="ordered locus">EUBREC_1024</name>
</gene>
<dbReference type="GO" id="GO:0003677">
    <property type="term" value="F:DNA binding"/>
    <property type="evidence" value="ECO:0007669"/>
    <property type="project" value="UniProtKB-UniRule"/>
</dbReference>
<keyword evidence="1 2" id="KW-0238">DNA-binding</keyword>
<dbReference type="InterPro" id="IPR001647">
    <property type="entry name" value="HTH_TetR"/>
</dbReference>
<dbReference type="PANTHER" id="PTHR43479">
    <property type="entry name" value="ACREF/ENVCD OPERON REPRESSOR-RELATED"/>
    <property type="match status" value="1"/>
</dbReference>
<feature type="domain" description="HTH tetR-type" evidence="3">
    <location>
        <begin position="9"/>
        <end position="69"/>
    </location>
</feature>
<evidence type="ECO:0000313" key="4">
    <source>
        <dbReference type="EMBL" id="ACR74786.1"/>
    </source>
</evidence>
<dbReference type="KEGG" id="ere:EUBREC_1024"/>
<name>C4ZGI9_AGARV</name>
<evidence type="ECO:0000259" key="3">
    <source>
        <dbReference type="PROSITE" id="PS50977"/>
    </source>
</evidence>
<dbReference type="PROSITE" id="PS50977">
    <property type="entry name" value="HTH_TETR_2"/>
    <property type="match status" value="1"/>
</dbReference>
<dbReference type="HOGENOM" id="CLU_1872331_0_0_9"/>
<dbReference type="Pfam" id="PF00440">
    <property type="entry name" value="TetR_N"/>
    <property type="match status" value="1"/>
</dbReference>
<sequence length="136" mass="15437">MPHSTRPNSEKYEKILEALRTLLETKKISQISVSEIAQTAGIGKGSIYYYFSSKEAIFDALMAKSYEEPLATAKELAKRTDISPFVRMAMIFQACRNSSAAFFKNPVRCRKWCTGECIFAQQIHQLPDYRAKAGDR</sequence>
<dbReference type="InterPro" id="IPR050624">
    <property type="entry name" value="HTH-type_Tx_Regulator"/>
</dbReference>
<dbReference type="Proteomes" id="UP000001477">
    <property type="component" value="Chromosome"/>
</dbReference>
<dbReference type="PRINTS" id="PR00455">
    <property type="entry name" value="HTHTETR"/>
</dbReference>
<reference evidence="4 5" key="1">
    <citation type="journal article" date="2009" name="Proc. Natl. Acad. Sci. U.S.A.">
        <title>Characterizing a model human gut microbiota composed of members of its two dominant bacterial phyla.</title>
        <authorList>
            <person name="Mahowald M.A."/>
            <person name="Rey F.E."/>
            <person name="Seedorf H."/>
            <person name="Turnbaugh P.J."/>
            <person name="Fulton R.S."/>
            <person name="Wollam A."/>
            <person name="Shah N."/>
            <person name="Wang C."/>
            <person name="Magrini V."/>
            <person name="Wilson R.K."/>
            <person name="Cantarel B.L."/>
            <person name="Coutinho P.M."/>
            <person name="Henrissat B."/>
            <person name="Crock L.W."/>
            <person name="Russell A."/>
            <person name="Verberkmoes N.C."/>
            <person name="Hettich R.L."/>
            <person name="Gordon J.I."/>
        </authorList>
    </citation>
    <scope>NUCLEOTIDE SEQUENCE [LARGE SCALE GENOMIC DNA]</scope>
    <source>
        <strain evidence="5">ATCC 33656 / DSM 3377 / JCM 17463 / KCTC 5835 / LMG 30912 / VPI 0990</strain>
    </source>
</reference>
<accession>C4ZGI9</accession>
<dbReference type="PaxDb" id="515619-EUBREC_1024"/>
<evidence type="ECO:0000313" key="5">
    <source>
        <dbReference type="Proteomes" id="UP000001477"/>
    </source>
</evidence>
<dbReference type="SUPFAM" id="SSF46689">
    <property type="entry name" value="Homeodomain-like"/>
    <property type="match status" value="1"/>
</dbReference>
<evidence type="ECO:0000256" key="2">
    <source>
        <dbReference type="PROSITE-ProRule" id="PRU00335"/>
    </source>
</evidence>
<dbReference type="AlphaFoldDB" id="C4ZGI9"/>